<feature type="region of interest" description="Disordered" evidence="1">
    <location>
        <begin position="1"/>
        <end position="40"/>
    </location>
</feature>
<gene>
    <name evidence="2" type="ORF">Bfra_000084</name>
</gene>
<reference evidence="2 3" key="1">
    <citation type="journal article" date="2020" name="Phytopathology">
        <title>A high-quality genome resource of Botrytis fragariae, a new and rapidly spreading fungal pathogen causing strawberry gray mold in the U.S.A.</title>
        <authorList>
            <person name="Wu Y."/>
            <person name="Saski C.A."/>
            <person name="Schnabel G."/>
            <person name="Xiao S."/>
            <person name="Hu M."/>
        </authorList>
    </citation>
    <scope>NUCLEOTIDE SEQUENCE [LARGE SCALE GENOMIC DNA]</scope>
    <source>
        <strain evidence="2 3">BVB16</strain>
    </source>
</reference>
<dbReference type="OrthoDB" id="3557839at2759"/>
<dbReference type="RefSeq" id="XP_037196865.1">
    <property type="nucleotide sequence ID" value="XM_037330532.1"/>
</dbReference>
<dbReference type="GeneID" id="59254224"/>
<comment type="caution">
    <text evidence="2">The sequence shown here is derived from an EMBL/GenBank/DDBJ whole genome shotgun (WGS) entry which is preliminary data.</text>
</comment>
<feature type="compositionally biased region" description="Low complexity" evidence="1">
    <location>
        <begin position="1"/>
        <end position="14"/>
    </location>
</feature>
<dbReference type="EMBL" id="JABFCT010000002">
    <property type="protein sequence ID" value="KAF5877920.1"/>
    <property type="molecule type" value="Genomic_DNA"/>
</dbReference>
<evidence type="ECO:0000313" key="2">
    <source>
        <dbReference type="EMBL" id="KAF5877920.1"/>
    </source>
</evidence>
<name>A0A8H6EN26_9HELO</name>
<organism evidence="2 3">
    <name type="scientific">Botrytis fragariae</name>
    <dbReference type="NCBI Taxonomy" id="1964551"/>
    <lineage>
        <taxon>Eukaryota</taxon>
        <taxon>Fungi</taxon>
        <taxon>Dikarya</taxon>
        <taxon>Ascomycota</taxon>
        <taxon>Pezizomycotina</taxon>
        <taxon>Leotiomycetes</taxon>
        <taxon>Helotiales</taxon>
        <taxon>Sclerotiniaceae</taxon>
        <taxon>Botrytis</taxon>
    </lineage>
</organism>
<evidence type="ECO:0000256" key="1">
    <source>
        <dbReference type="SAM" id="MobiDB-lite"/>
    </source>
</evidence>
<dbReference type="Proteomes" id="UP000531561">
    <property type="component" value="Unassembled WGS sequence"/>
</dbReference>
<proteinExistence type="predicted"/>
<feature type="region of interest" description="Disordered" evidence="1">
    <location>
        <begin position="229"/>
        <end position="248"/>
    </location>
</feature>
<evidence type="ECO:0000313" key="3">
    <source>
        <dbReference type="Proteomes" id="UP000531561"/>
    </source>
</evidence>
<feature type="compositionally biased region" description="Low complexity" evidence="1">
    <location>
        <begin position="22"/>
        <end position="38"/>
    </location>
</feature>
<accession>A0A8H6EN26</accession>
<sequence>MADTIMQDTVMQDADMQDTDMQDTTQDTTTEDTTTQDTVAPGLVRKIAKMRRSGRERHPRENLWKPTEKFHLLHLYTTHKDISRLDNGHFHYRIGAVASLMRDMTTESVKHHPGGLLHASDPWFSRTYTDALIQTMLRLWLREEDDLAFELEAELNAHYGVVPDPAAEEATVQWQRRALEKESKMAEQSVKKALKRALERKSEQQRETPEEKLAKELAKELKQRENDILKEKKFQEKKRKSREKRIQDSNEALRLAFTKVKKPVVISKTDA</sequence>
<protein>
    <submittedName>
        <fullName evidence="2">Uncharacterized protein</fullName>
    </submittedName>
</protein>
<keyword evidence="3" id="KW-1185">Reference proteome</keyword>
<dbReference type="AlphaFoldDB" id="A0A8H6EN26"/>